<dbReference type="Pfam" id="PF25583">
    <property type="entry name" value="WCX"/>
    <property type="match status" value="1"/>
</dbReference>
<dbReference type="InterPro" id="IPR057727">
    <property type="entry name" value="WCX_dom"/>
</dbReference>
<keyword evidence="5" id="KW-0647">Proteasome</keyword>
<dbReference type="KEGG" id="dni:HX89_07345"/>
<feature type="domain" description="WCX" evidence="4">
    <location>
        <begin position="272"/>
        <end position="346"/>
    </location>
</feature>
<evidence type="ECO:0000259" key="4">
    <source>
        <dbReference type="Pfam" id="PF25583"/>
    </source>
</evidence>
<feature type="domain" description="PafC HTH" evidence="3">
    <location>
        <begin position="41"/>
        <end position="154"/>
    </location>
</feature>
<dbReference type="InterPro" id="IPR043839">
    <property type="entry name" value="PafC_HTH"/>
</dbReference>
<dbReference type="GO" id="GO:0000502">
    <property type="term" value="C:proteasome complex"/>
    <property type="evidence" value="ECO:0007669"/>
    <property type="project" value="UniProtKB-KW"/>
</dbReference>
<proteinExistence type="predicted"/>
<dbReference type="PIRSF" id="PIRSF016838">
    <property type="entry name" value="PafC"/>
    <property type="match status" value="1"/>
</dbReference>
<evidence type="ECO:0000313" key="5">
    <source>
        <dbReference type="EMBL" id="AIF40784.1"/>
    </source>
</evidence>
<dbReference type="PROSITE" id="PS52050">
    <property type="entry name" value="WYL"/>
    <property type="match status" value="1"/>
</dbReference>
<evidence type="ECO:0000259" key="3">
    <source>
        <dbReference type="Pfam" id="PF19187"/>
    </source>
</evidence>
<evidence type="ECO:0000313" key="6">
    <source>
        <dbReference type="Proteomes" id="UP000027986"/>
    </source>
</evidence>
<accession>A0A075JFW8</accession>
<name>A0A075JFW8_9MICO</name>
<dbReference type="GeneID" id="41840968"/>
<dbReference type="InterPro" id="IPR026881">
    <property type="entry name" value="WYL_dom"/>
</dbReference>
<evidence type="ECO:0000259" key="2">
    <source>
        <dbReference type="Pfam" id="PF13280"/>
    </source>
</evidence>
<evidence type="ECO:0000256" key="1">
    <source>
        <dbReference type="SAM" id="MobiDB-lite"/>
    </source>
</evidence>
<dbReference type="Pfam" id="PF13280">
    <property type="entry name" value="WYL"/>
    <property type="match status" value="1"/>
</dbReference>
<dbReference type="PANTHER" id="PTHR34580">
    <property type="match status" value="1"/>
</dbReference>
<reference evidence="5 6" key="1">
    <citation type="submission" date="2014-07" db="EMBL/GenBank/DDBJ databases">
        <title>Genome Sequencing of Dermacoccus nishinomiyaensis.</title>
        <authorList>
            <person name="Hong K.W."/>
            <person name="Chan K.G."/>
        </authorList>
    </citation>
    <scope>NUCLEOTIDE SEQUENCE [LARGE SCALE GENOMIC DNA]</scope>
    <source>
        <strain evidence="5 6">M25</strain>
    </source>
</reference>
<dbReference type="RefSeq" id="WP_081873656.1">
    <property type="nucleotide sequence ID" value="NZ_CP008889.1"/>
</dbReference>
<dbReference type="AlphaFoldDB" id="A0A075JFW8"/>
<feature type="region of interest" description="Disordered" evidence="1">
    <location>
        <begin position="1"/>
        <end position="31"/>
    </location>
</feature>
<organism evidence="5 6">
    <name type="scientific">Dermacoccus nishinomiyaensis</name>
    <dbReference type="NCBI Taxonomy" id="1274"/>
    <lineage>
        <taxon>Bacteria</taxon>
        <taxon>Bacillati</taxon>
        <taxon>Actinomycetota</taxon>
        <taxon>Actinomycetes</taxon>
        <taxon>Micrococcales</taxon>
        <taxon>Dermacoccaceae</taxon>
        <taxon>Dermacoccus</taxon>
    </lineage>
</organism>
<dbReference type="Proteomes" id="UP000027986">
    <property type="component" value="Chromosome"/>
</dbReference>
<keyword evidence="6" id="KW-1185">Reference proteome</keyword>
<dbReference type="eggNOG" id="COG2378">
    <property type="taxonomic scope" value="Bacteria"/>
</dbReference>
<dbReference type="InterPro" id="IPR028349">
    <property type="entry name" value="PafC-like"/>
</dbReference>
<dbReference type="Pfam" id="PF19187">
    <property type="entry name" value="HTH_PafC"/>
    <property type="match status" value="1"/>
</dbReference>
<sequence>MNARTDKAARSGAIDSGSADTVSISSGSINSGPINSEAATTRLSRLLTMVPWLMNRQGIDIEEAARTLGVSRAQIEADLELLFVCGTPGHMPDDLIEAEWEQGRVYIRNADAIAKPLRFTRDEALALTVGLRTLLDVPGLQERDAVDRALAKLSEATGESGAARVHVSLERDGEQVLSTLQDAVRRAHRVHLRYLAPARDEVTERDVDPLRLFTSDGHWYLEGWCRRAEGMRTFRLDRIESVELLDVRAEIPQDAQRTDLSRGFFAPSPDAPQVRLRVQQAAFWIIDYYPCFDVERSDDGEHADVSLVLGDGRWLRRLLLQLGRDAQVLAPAAVRAQVADEARRALDAYAEMLGGTVP</sequence>
<dbReference type="HOGENOM" id="CLU_041141_2_0_11"/>
<dbReference type="PANTHER" id="PTHR34580:SF1">
    <property type="entry name" value="PROTEIN PAFC"/>
    <property type="match status" value="1"/>
</dbReference>
<dbReference type="OrthoDB" id="3171994at2"/>
<gene>
    <name evidence="5" type="ORF">HX89_07345</name>
</gene>
<feature type="domain" description="WYL" evidence="2">
    <location>
        <begin position="175"/>
        <end position="244"/>
    </location>
</feature>
<protein>
    <submittedName>
        <fullName evidence="5">Proteasome protein</fullName>
    </submittedName>
</protein>
<dbReference type="InterPro" id="IPR051534">
    <property type="entry name" value="CBASS_pafABC_assoc_protein"/>
</dbReference>
<dbReference type="EMBL" id="CP008889">
    <property type="protein sequence ID" value="AIF40784.1"/>
    <property type="molecule type" value="Genomic_DNA"/>
</dbReference>